<gene>
    <name evidence="2" type="ORF">NCTC11976_01400</name>
</gene>
<keyword evidence="1" id="KW-1133">Transmembrane helix</keyword>
<keyword evidence="1" id="KW-0472">Membrane</keyword>
<reference evidence="2 3" key="1">
    <citation type="submission" date="2018-12" db="EMBL/GenBank/DDBJ databases">
        <authorList>
            <consortium name="Pathogen Informatics"/>
        </authorList>
    </citation>
    <scope>NUCLEOTIDE SEQUENCE [LARGE SCALE GENOMIC DNA]</scope>
    <source>
        <strain evidence="2 3">NCTC11976</strain>
    </source>
</reference>
<evidence type="ECO:0000313" key="3">
    <source>
        <dbReference type="Proteomes" id="UP000277577"/>
    </source>
</evidence>
<evidence type="ECO:0008006" key="4">
    <source>
        <dbReference type="Google" id="ProtNLM"/>
    </source>
</evidence>
<keyword evidence="3" id="KW-1185">Reference proteome</keyword>
<name>A0ABY6T5E8_9GAMM</name>
<sequence>MQENQNIFLCQYDNLNSTQRNQILYLVFRQEENLKSLYLGSVERSLKTLFLLNAGGVVTVLAYIKKTNYCAKTLLYITLIIFLLGLLSALLVTFLDFKNSYDSYMQYQNNLKEYFSNKIVYQKVNEFTGTDIRHIIRIGYFSALCIPAGLLFGLIGYFLT</sequence>
<evidence type="ECO:0000256" key="1">
    <source>
        <dbReference type="SAM" id="Phobius"/>
    </source>
</evidence>
<accession>A0ABY6T5E8</accession>
<dbReference type="Proteomes" id="UP000277577">
    <property type="component" value="Chromosome"/>
</dbReference>
<organism evidence="2 3">
    <name type="scientific">Legionella cherrii</name>
    <dbReference type="NCBI Taxonomy" id="28084"/>
    <lineage>
        <taxon>Bacteria</taxon>
        <taxon>Pseudomonadati</taxon>
        <taxon>Pseudomonadota</taxon>
        <taxon>Gammaproteobacteria</taxon>
        <taxon>Legionellales</taxon>
        <taxon>Legionellaceae</taxon>
        <taxon>Legionella</taxon>
    </lineage>
</organism>
<feature type="transmembrane region" description="Helical" evidence="1">
    <location>
        <begin position="138"/>
        <end position="159"/>
    </location>
</feature>
<dbReference type="RefSeq" id="WP_028381126.1">
    <property type="nucleotide sequence ID" value="NZ_CAAAIT010000004.1"/>
</dbReference>
<protein>
    <recommendedName>
        <fullName evidence="4">Transmembrane protein</fullName>
    </recommendedName>
</protein>
<evidence type="ECO:0000313" key="2">
    <source>
        <dbReference type="EMBL" id="VEB35519.1"/>
    </source>
</evidence>
<proteinExistence type="predicted"/>
<keyword evidence="1" id="KW-0812">Transmembrane</keyword>
<dbReference type="EMBL" id="LR134173">
    <property type="protein sequence ID" value="VEB35519.1"/>
    <property type="molecule type" value="Genomic_DNA"/>
</dbReference>
<feature type="transmembrane region" description="Helical" evidence="1">
    <location>
        <begin position="73"/>
        <end position="95"/>
    </location>
</feature>